<reference evidence="2 3" key="1">
    <citation type="submission" date="2022-03" db="EMBL/GenBank/DDBJ databases">
        <title>Mucilaginibacter sp. isolated from the gut of Protaetia brevitarsis seulensis larvae.</title>
        <authorList>
            <person name="Won M."/>
            <person name="Kim S.-J."/>
            <person name="Kwon S.-W."/>
        </authorList>
    </citation>
    <scope>NUCLEOTIDE SEQUENCE [LARGE SCALE GENOMIC DNA]</scope>
    <source>
        <strain evidence="2 3">CFWR-12</strain>
    </source>
</reference>
<gene>
    <name evidence="2" type="ORF">MTO99_06265</name>
</gene>
<name>A0ABY4C4L6_9MICO</name>
<evidence type="ECO:0000313" key="2">
    <source>
        <dbReference type="EMBL" id="UOE45362.1"/>
    </source>
</evidence>
<dbReference type="EMBL" id="CP094528">
    <property type="protein sequence ID" value="UOE45362.1"/>
    <property type="molecule type" value="Genomic_DNA"/>
</dbReference>
<evidence type="ECO:0000256" key="1">
    <source>
        <dbReference type="SAM" id="Phobius"/>
    </source>
</evidence>
<dbReference type="Proteomes" id="UP000832097">
    <property type="component" value="Chromosome"/>
</dbReference>
<feature type="transmembrane region" description="Helical" evidence="1">
    <location>
        <begin position="7"/>
        <end position="28"/>
    </location>
</feature>
<accession>A0ABY4C4L6</accession>
<dbReference type="RefSeq" id="WP_243557894.1">
    <property type="nucleotide sequence ID" value="NZ_CP094528.1"/>
</dbReference>
<feature type="transmembrane region" description="Helical" evidence="1">
    <location>
        <begin position="93"/>
        <end position="118"/>
    </location>
</feature>
<sequence>MLFRRVFLRWLFIAPVVLPLWMVVGWAIFGAGGWSTLGLVITIPAAFLALLVIAVLVNARPTVRAERAVSWTDVGVIGAWHLLLVAAGCYGAAALLFGVLALFAAVAAFWASIWQLVADGARRMQASMTEFERLANQNRPDAPTQPRSGDDDGDVIIVHEVRD</sequence>
<evidence type="ECO:0000313" key="3">
    <source>
        <dbReference type="Proteomes" id="UP000832097"/>
    </source>
</evidence>
<feature type="transmembrane region" description="Helical" evidence="1">
    <location>
        <begin position="34"/>
        <end position="56"/>
    </location>
</feature>
<keyword evidence="3" id="KW-1185">Reference proteome</keyword>
<evidence type="ECO:0008006" key="4">
    <source>
        <dbReference type="Google" id="ProtNLM"/>
    </source>
</evidence>
<organism evidence="2 3">
    <name type="scientific">Agromyces larvae</name>
    <dbReference type="NCBI Taxonomy" id="2929802"/>
    <lineage>
        <taxon>Bacteria</taxon>
        <taxon>Bacillati</taxon>
        <taxon>Actinomycetota</taxon>
        <taxon>Actinomycetes</taxon>
        <taxon>Micrococcales</taxon>
        <taxon>Microbacteriaceae</taxon>
        <taxon>Agromyces</taxon>
    </lineage>
</organism>
<protein>
    <recommendedName>
        <fullName evidence="4">MFS transporter</fullName>
    </recommendedName>
</protein>
<keyword evidence="1" id="KW-0472">Membrane</keyword>
<keyword evidence="1" id="KW-1133">Transmembrane helix</keyword>
<proteinExistence type="predicted"/>
<feature type="transmembrane region" description="Helical" evidence="1">
    <location>
        <begin position="68"/>
        <end position="87"/>
    </location>
</feature>
<keyword evidence="1" id="KW-0812">Transmembrane</keyword>